<evidence type="ECO:0000313" key="1">
    <source>
        <dbReference type="EMBL" id="KFM75402.1"/>
    </source>
</evidence>
<protein>
    <submittedName>
        <fullName evidence="1">Uncharacterized protein</fullName>
    </submittedName>
</protein>
<sequence length="104" mass="12341">MEAWKKHNIDFNTAASFNDSYRGFYSITFNIVCFDLVSNCFFSYTRQLDCNIIGTIIRRWVENQFSCRAYFQNSSYYSIIICYKYMASIFLRNINMPIGNLKAK</sequence>
<gene>
    <name evidence="1" type="ORF">X975_26188</name>
</gene>
<proteinExistence type="predicted"/>
<keyword evidence="2" id="KW-1185">Reference proteome</keyword>
<evidence type="ECO:0000313" key="2">
    <source>
        <dbReference type="Proteomes" id="UP000054359"/>
    </source>
</evidence>
<reference evidence="1 2" key="1">
    <citation type="submission" date="2013-11" db="EMBL/GenBank/DDBJ databases">
        <title>Genome sequencing of Stegodyphus mimosarum.</title>
        <authorList>
            <person name="Bechsgaard J."/>
        </authorList>
    </citation>
    <scope>NUCLEOTIDE SEQUENCE [LARGE SCALE GENOMIC DNA]</scope>
</reference>
<dbReference type="EMBL" id="KK119334">
    <property type="protein sequence ID" value="KFM75402.1"/>
    <property type="molecule type" value="Genomic_DNA"/>
</dbReference>
<accession>A0A087UDG3</accession>
<dbReference type="Proteomes" id="UP000054359">
    <property type="component" value="Unassembled WGS sequence"/>
</dbReference>
<name>A0A087UDG3_STEMI</name>
<feature type="non-terminal residue" evidence="1">
    <location>
        <position position="104"/>
    </location>
</feature>
<dbReference type="AlphaFoldDB" id="A0A087UDG3"/>
<organism evidence="1 2">
    <name type="scientific">Stegodyphus mimosarum</name>
    <name type="common">African social velvet spider</name>
    <dbReference type="NCBI Taxonomy" id="407821"/>
    <lineage>
        <taxon>Eukaryota</taxon>
        <taxon>Metazoa</taxon>
        <taxon>Ecdysozoa</taxon>
        <taxon>Arthropoda</taxon>
        <taxon>Chelicerata</taxon>
        <taxon>Arachnida</taxon>
        <taxon>Araneae</taxon>
        <taxon>Araneomorphae</taxon>
        <taxon>Entelegynae</taxon>
        <taxon>Eresoidea</taxon>
        <taxon>Eresidae</taxon>
        <taxon>Stegodyphus</taxon>
    </lineage>
</organism>